<dbReference type="InterPro" id="IPR050928">
    <property type="entry name" value="ATP-dep_Zn_Metalloprotease"/>
</dbReference>
<keyword evidence="4" id="KW-0862">Zinc</keyword>
<comment type="caution">
    <text evidence="8">The sequence shown here is derived from an EMBL/GenBank/DDBJ whole genome shotgun (WGS) entry which is preliminary data.</text>
</comment>
<dbReference type="InterPro" id="IPR041569">
    <property type="entry name" value="AAA_lid_3"/>
</dbReference>
<evidence type="ECO:0000256" key="3">
    <source>
        <dbReference type="ARBA" id="ARBA00022741"/>
    </source>
</evidence>
<dbReference type="Proteomes" id="UP000245207">
    <property type="component" value="Unassembled WGS sequence"/>
</dbReference>
<dbReference type="GO" id="GO:0034982">
    <property type="term" value="P:mitochondrial protein processing"/>
    <property type="evidence" value="ECO:0007669"/>
    <property type="project" value="TreeGrafter"/>
</dbReference>
<organism evidence="8 9">
    <name type="scientific">Artemisia annua</name>
    <name type="common">Sweet wormwood</name>
    <dbReference type="NCBI Taxonomy" id="35608"/>
    <lineage>
        <taxon>Eukaryota</taxon>
        <taxon>Viridiplantae</taxon>
        <taxon>Streptophyta</taxon>
        <taxon>Embryophyta</taxon>
        <taxon>Tracheophyta</taxon>
        <taxon>Spermatophyta</taxon>
        <taxon>Magnoliopsida</taxon>
        <taxon>eudicotyledons</taxon>
        <taxon>Gunneridae</taxon>
        <taxon>Pentapetalae</taxon>
        <taxon>asterids</taxon>
        <taxon>campanulids</taxon>
        <taxon>Asterales</taxon>
        <taxon>Asteraceae</taxon>
        <taxon>Asteroideae</taxon>
        <taxon>Anthemideae</taxon>
        <taxon>Artemisiinae</taxon>
        <taxon>Artemisia</taxon>
    </lineage>
</organism>
<keyword evidence="6" id="KW-0378">Hydrolase</keyword>
<dbReference type="Gene3D" id="1.10.8.60">
    <property type="match status" value="1"/>
</dbReference>
<dbReference type="InterPro" id="IPR027417">
    <property type="entry name" value="P-loop_NTPase"/>
</dbReference>
<dbReference type="PANTHER" id="PTHR43655:SF19">
    <property type="entry name" value="ATP-DEPENDENT ZINC METALLOPROTEASE FTSH 12, CHLOROPLASTIC"/>
    <property type="match status" value="1"/>
</dbReference>
<evidence type="ECO:0000313" key="8">
    <source>
        <dbReference type="EMBL" id="PWA57408.1"/>
    </source>
</evidence>
<protein>
    <submittedName>
        <fullName evidence="8">FTSH protease 12</fullName>
    </submittedName>
</protein>
<dbReference type="PANTHER" id="PTHR43655">
    <property type="entry name" value="ATP-DEPENDENT PROTEASE"/>
    <property type="match status" value="1"/>
</dbReference>
<proteinExistence type="predicted"/>
<reference evidence="8 9" key="1">
    <citation type="journal article" date="2018" name="Mol. Plant">
        <title>The genome of Artemisia annua provides insight into the evolution of Asteraceae family and artemisinin biosynthesis.</title>
        <authorList>
            <person name="Shen Q."/>
            <person name="Zhang L."/>
            <person name="Liao Z."/>
            <person name="Wang S."/>
            <person name="Yan T."/>
            <person name="Shi P."/>
            <person name="Liu M."/>
            <person name="Fu X."/>
            <person name="Pan Q."/>
            <person name="Wang Y."/>
            <person name="Lv Z."/>
            <person name="Lu X."/>
            <person name="Zhang F."/>
            <person name="Jiang W."/>
            <person name="Ma Y."/>
            <person name="Chen M."/>
            <person name="Hao X."/>
            <person name="Li L."/>
            <person name="Tang Y."/>
            <person name="Lv G."/>
            <person name="Zhou Y."/>
            <person name="Sun X."/>
            <person name="Brodelius P.E."/>
            <person name="Rose J.K.C."/>
            <person name="Tang K."/>
        </authorList>
    </citation>
    <scope>NUCLEOTIDE SEQUENCE [LARGE SCALE GENOMIC DNA]</scope>
    <source>
        <strain evidence="9">cv. Huhao1</strain>
        <tissue evidence="8">Leaf</tissue>
    </source>
</reference>
<dbReference type="EMBL" id="PKPP01006170">
    <property type="protein sequence ID" value="PWA57408.1"/>
    <property type="molecule type" value="Genomic_DNA"/>
</dbReference>
<dbReference type="GO" id="GO:0009793">
    <property type="term" value="P:embryo development ending in seed dormancy"/>
    <property type="evidence" value="ECO:0007669"/>
    <property type="project" value="TreeGrafter"/>
</dbReference>
<accession>A0A2U1M832</accession>
<keyword evidence="2" id="KW-0479">Metal-binding</keyword>
<dbReference type="AlphaFoldDB" id="A0A2U1M832"/>
<evidence type="ECO:0000256" key="2">
    <source>
        <dbReference type="ARBA" id="ARBA00022723"/>
    </source>
</evidence>
<dbReference type="GO" id="GO:0005745">
    <property type="term" value="C:m-AAA complex"/>
    <property type="evidence" value="ECO:0007669"/>
    <property type="project" value="TreeGrafter"/>
</dbReference>
<comment type="cofactor">
    <cofactor evidence="1">
        <name>Zn(2+)</name>
        <dbReference type="ChEBI" id="CHEBI:29105"/>
    </cofactor>
</comment>
<dbReference type="SUPFAM" id="SSF52540">
    <property type="entry name" value="P-loop containing nucleoside triphosphate hydrolases"/>
    <property type="match status" value="1"/>
</dbReference>
<dbReference type="GO" id="GO:0009535">
    <property type="term" value="C:chloroplast thylakoid membrane"/>
    <property type="evidence" value="ECO:0007669"/>
    <property type="project" value="TreeGrafter"/>
</dbReference>
<keyword evidence="8" id="KW-0645">Protease</keyword>
<name>A0A2U1M832_ARTAN</name>
<evidence type="ECO:0000256" key="6">
    <source>
        <dbReference type="ARBA" id="ARBA00023049"/>
    </source>
</evidence>
<evidence type="ECO:0000259" key="7">
    <source>
        <dbReference type="Pfam" id="PF17862"/>
    </source>
</evidence>
<dbReference type="GO" id="GO:0046872">
    <property type="term" value="F:metal ion binding"/>
    <property type="evidence" value="ECO:0007669"/>
    <property type="project" value="UniProtKB-KW"/>
</dbReference>
<gene>
    <name evidence="8" type="ORF">CTI12_AA407810</name>
</gene>
<evidence type="ECO:0000256" key="1">
    <source>
        <dbReference type="ARBA" id="ARBA00001947"/>
    </source>
</evidence>
<feature type="domain" description="AAA ATPase AAA+ lid" evidence="7">
    <location>
        <begin position="347"/>
        <end position="383"/>
    </location>
</feature>
<evidence type="ECO:0000313" key="9">
    <source>
        <dbReference type="Proteomes" id="UP000245207"/>
    </source>
</evidence>
<sequence length="407" mass="46748">MAVRAPFLNHQATQVSQAYMDALIPDPTPANIRKYKKGLWRKSMPKGLKMKKFIEGPEGTLIHDTSYVGEDAWDDEDDDDATVSKNKINEIIDRDGRLNTENKSKLQEELGLSGGISRAISQLDSSRAKYAIEFDMKEVEKSFREDAKVKSEGPRALWISKRWWRYRPKLPYTYFLEKLECSKVAAVVFTEDLKTLMNEGFPLEYVKKQSHYLLKLVIALLPGILVLWFLRESLFASGAEFTDSEKSGAARINQMLSIARRNMRLMLLLEDMQERIHEEDQHLMHWAQLDGEKEKTGVDRFSLRQAVIFICATNRPDELDLELKLDVLTADCTLVYPMQSREYKFLLVLRTVGYSGADIRNLVNEAGIMAVRRGHTKIYQKDIVDVLDKQLLEGMGVDCQIMNPDQT</sequence>
<keyword evidence="9" id="KW-1185">Reference proteome</keyword>
<dbReference type="OrthoDB" id="2016403at2759"/>
<keyword evidence="5" id="KW-0067">ATP-binding</keyword>
<evidence type="ECO:0000256" key="4">
    <source>
        <dbReference type="ARBA" id="ARBA00022833"/>
    </source>
</evidence>
<dbReference type="STRING" id="35608.A0A2U1M832"/>
<dbReference type="GO" id="GO:0005524">
    <property type="term" value="F:ATP binding"/>
    <property type="evidence" value="ECO:0007669"/>
    <property type="project" value="UniProtKB-KW"/>
</dbReference>
<evidence type="ECO:0000256" key="5">
    <source>
        <dbReference type="ARBA" id="ARBA00022840"/>
    </source>
</evidence>
<dbReference type="Pfam" id="PF17862">
    <property type="entry name" value="AAA_lid_3"/>
    <property type="match status" value="1"/>
</dbReference>
<dbReference type="GO" id="GO:0008237">
    <property type="term" value="F:metallopeptidase activity"/>
    <property type="evidence" value="ECO:0007669"/>
    <property type="project" value="UniProtKB-KW"/>
</dbReference>
<keyword evidence="6" id="KW-0482">Metalloprotease</keyword>
<keyword evidence="3" id="KW-0547">Nucleotide-binding</keyword>